<dbReference type="NCBIfam" id="TIGR03860">
    <property type="entry name" value="FMN_nitrolo"/>
    <property type="match status" value="1"/>
</dbReference>
<feature type="binding site" evidence="6">
    <location>
        <position position="103"/>
    </location>
    <ligand>
        <name>FMN</name>
        <dbReference type="ChEBI" id="CHEBI:58210"/>
    </ligand>
</feature>
<evidence type="ECO:0000259" key="7">
    <source>
        <dbReference type="Pfam" id="PF00296"/>
    </source>
</evidence>
<evidence type="ECO:0000313" key="8">
    <source>
        <dbReference type="EMBL" id="GLK69051.1"/>
    </source>
</evidence>
<keyword evidence="9" id="KW-1185">Reference proteome</keyword>
<feature type="binding site" evidence="6">
    <location>
        <position position="227"/>
    </location>
    <ligand>
        <name>FMN</name>
        <dbReference type="ChEBI" id="CHEBI:58210"/>
    </ligand>
</feature>
<evidence type="ECO:0000256" key="3">
    <source>
        <dbReference type="ARBA" id="ARBA00023002"/>
    </source>
</evidence>
<keyword evidence="2 6" id="KW-0288">FMN</keyword>
<dbReference type="Pfam" id="PF00296">
    <property type="entry name" value="Bac_luciferase"/>
    <property type="match status" value="1"/>
</dbReference>
<feature type="binding site" evidence="6">
    <location>
        <position position="228"/>
    </location>
    <ligand>
        <name>FMN</name>
        <dbReference type="ChEBI" id="CHEBI:58210"/>
    </ligand>
</feature>
<feature type="domain" description="Luciferase-like" evidence="7">
    <location>
        <begin position="22"/>
        <end position="389"/>
    </location>
</feature>
<dbReference type="RefSeq" id="WP_271169289.1">
    <property type="nucleotide sequence ID" value="NZ_BSFI01000019.1"/>
</dbReference>
<protein>
    <submittedName>
        <fullName evidence="8">Monooxygenase</fullName>
    </submittedName>
</protein>
<dbReference type="GO" id="GO:0004497">
    <property type="term" value="F:monooxygenase activity"/>
    <property type="evidence" value="ECO:0007669"/>
    <property type="project" value="UniProtKB-KW"/>
</dbReference>
<organism evidence="8 9">
    <name type="scientific">Hansschlegelia plantiphila</name>
    <dbReference type="NCBI Taxonomy" id="374655"/>
    <lineage>
        <taxon>Bacteria</taxon>
        <taxon>Pseudomonadati</taxon>
        <taxon>Pseudomonadota</taxon>
        <taxon>Alphaproteobacteria</taxon>
        <taxon>Hyphomicrobiales</taxon>
        <taxon>Methylopilaceae</taxon>
        <taxon>Hansschlegelia</taxon>
    </lineage>
</organism>
<dbReference type="AlphaFoldDB" id="A0A9W6J3F4"/>
<dbReference type="GO" id="GO:0016705">
    <property type="term" value="F:oxidoreductase activity, acting on paired donors, with incorporation or reduction of molecular oxygen"/>
    <property type="evidence" value="ECO:0007669"/>
    <property type="project" value="InterPro"/>
</dbReference>
<dbReference type="Proteomes" id="UP001143372">
    <property type="component" value="Unassembled WGS sequence"/>
</dbReference>
<dbReference type="InterPro" id="IPR051260">
    <property type="entry name" value="Diverse_substr_monoxygenases"/>
</dbReference>
<dbReference type="PIRSF" id="PIRSF000337">
    <property type="entry name" value="NTA_MOA"/>
    <property type="match status" value="1"/>
</dbReference>
<evidence type="ECO:0000256" key="5">
    <source>
        <dbReference type="ARBA" id="ARBA00033748"/>
    </source>
</evidence>
<evidence type="ECO:0000313" key="9">
    <source>
        <dbReference type="Proteomes" id="UP001143372"/>
    </source>
</evidence>
<dbReference type="PANTHER" id="PTHR30011">
    <property type="entry name" value="ALKANESULFONATE MONOOXYGENASE-RELATED"/>
    <property type="match status" value="1"/>
</dbReference>
<gene>
    <name evidence="8" type="ORF">GCM10008179_26890</name>
</gene>
<reference evidence="8" key="2">
    <citation type="submission" date="2023-01" db="EMBL/GenBank/DDBJ databases">
        <authorList>
            <person name="Sun Q."/>
            <person name="Evtushenko L."/>
        </authorList>
    </citation>
    <scope>NUCLEOTIDE SEQUENCE</scope>
    <source>
        <strain evidence="8">VKM B-2347</strain>
    </source>
</reference>
<dbReference type="SUPFAM" id="SSF51679">
    <property type="entry name" value="Bacterial luciferase-like"/>
    <property type="match status" value="1"/>
</dbReference>
<dbReference type="InterPro" id="IPR016215">
    <property type="entry name" value="NTA_MOA"/>
</dbReference>
<evidence type="ECO:0000256" key="2">
    <source>
        <dbReference type="ARBA" id="ARBA00022643"/>
    </source>
</evidence>
<dbReference type="EMBL" id="BSFI01000019">
    <property type="protein sequence ID" value="GLK69051.1"/>
    <property type="molecule type" value="Genomic_DNA"/>
</dbReference>
<dbReference type="CDD" id="cd01095">
    <property type="entry name" value="Nitrilotriacetate_monoxgenase"/>
    <property type="match status" value="1"/>
</dbReference>
<dbReference type="InterPro" id="IPR036661">
    <property type="entry name" value="Luciferase-like_sf"/>
</dbReference>
<dbReference type="InterPro" id="IPR011251">
    <property type="entry name" value="Luciferase-like_dom"/>
</dbReference>
<sequence length="451" mass="49408">MASKPQKQMKLNAFFHPAGHHLAAWRHPEAQADAGVNFRHYVEIARTAERAKFDAVFLADTVAMHEGSLDAQSRAARYVAQFEPLTLLSGIAAVTERIGLIATASTTYNEPYHVARKFASLDLISNGRAGWNLVTSATEAEALNFSRDKHLEHGKRYERAREFADVVTGLWESWEDDAFLRDKASGRFFDPEKLHILNHQGEHFQVRGPLNAARSPQGRPVIVQAGSSGPGKQLAAETAEVVFTAQQTLEEAVSFYSDIKSLAAKAGRDPDAVKVLPGVSAFVGRTRQEAQDKFDQLQSLIHPAVGISLLSGMLGFDLSGYPVDGPVPDLPETNSHKSRQALSLAIARREGLTIRGLYEKIAGARGHWTIIGSAADIADQLQERFEAGGADGFNVMPPHLPGGLDDFVELVVPELRRRGLFRSEYEGRTLRENLGLPYPRHPAARLAQAAE</sequence>
<feature type="binding site" evidence="6">
    <location>
        <position position="157"/>
    </location>
    <ligand>
        <name>FMN</name>
        <dbReference type="ChEBI" id="CHEBI:58210"/>
    </ligand>
</feature>
<comment type="similarity">
    <text evidence="5">Belongs to the NtaA/SnaA/DszA monooxygenase family.</text>
</comment>
<feature type="binding site" evidence="6">
    <location>
        <position position="60"/>
    </location>
    <ligand>
        <name>FMN</name>
        <dbReference type="ChEBI" id="CHEBI:58210"/>
    </ligand>
</feature>
<dbReference type="PANTHER" id="PTHR30011:SF16">
    <property type="entry name" value="C2H2 FINGER DOMAIN TRANSCRIPTION FACTOR (EUROFUNG)-RELATED"/>
    <property type="match status" value="1"/>
</dbReference>
<dbReference type="Gene3D" id="3.20.20.30">
    <property type="entry name" value="Luciferase-like domain"/>
    <property type="match status" value="1"/>
</dbReference>
<keyword evidence="4 8" id="KW-0503">Monooxygenase</keyword>
<evidence type="ECO:0000256" key="1">
    <source>
        <dbReference type="ARBA" id="ARBA00022630"/>
    </source>
</evidence>
<comment type="caution">
    <text evidence="8">The sequence shown here is derived from an EMBL/GenBank/DDBJ whole genome shotgun (WGS) entry which is preliminary data.</text>
</comment>
<keyword evidence="1 6" id="KW-0285">Flavoprotein</keyword>
<accession>A0A9W6J3F4</accession>
<evidence type="ECO:0000256" key="4">
    <source>
        <dbReference type="ARBA" id="ARBA00023033"/>
    </source>
</evidence>
<proteinExistence type="inferred from homology"/>
<evidence type="ECO:0000256" key="6">
    <source>
        <dbReference type="PIRSR" id="PIRSR000337-1"/>
    </source>
</evidence>
<name>A0A9W6J3F4_9HYPH</name>
<keyword evidence="3" id="KW-0560">Oxidoreductase</keyword>
<reference evidence="8" key="1">
    <citation type="journal article" date="2014" name="Int. J. Syst. Evol. Microbiol.">
        <title>Complete genome sequence of Corynebacterium casei LMG S-19264T (=DSM 44701T), isolated from a smear-ripened cheese.</title>
        <authorList>
            <consortium name="US DOE Joint Genome Institute (JGI-PGF)"/>
            <person name="Walter F."/>
            <person name="Albersmeier A."/>
            <person name="Kalinowski J."/>
            <person name="Ruckert C."/>
        </authorList>
    </citation>
    <scope>NUCLEOTIDE SEQUENCE</scope>
    <source>
        <strain evidence="8">VKM B-2347</strain>
    </source>
</reference>
<feature type="binding site" evidence="6">
    <location>
        <position position="153"/>
    </location>
    <ligand>
        <name>FMN</name>
        <dbReference type="ChEBI" id="CHEBI:58210"/>
    </ligand>
</feature>